<protein>
    <submittedName>
        <fullName evidence="1">Uncharacterized protein</fullName>
    </submittedName>
</protein>
<dbReference type="AlphaFoldDB" id="A0A645HQA1"/>
<name>A0A645HQA1_9ZZZZ</name>
<accession>A0A645HQA1</accession>
<organism evidence="1">
    <name type="scientific">bioreactor metagenome</name>
    <dbReference type="NCBI Taxonomy" id="1076179"/>
    <lineage>
        <taxon>unclassified sequences</taxon>
        <taxon>metagenomes</taxon>
        <taxon>ecological metagenomes</taxon>
    </lineage>
</organism>
<sequence length="68" mass="7865">MGLEFIDTVHHRIGQGFGRGGIGIQLWCNGQYRRLRCNIYIQLCCRRRQVTGINGDITKTATFMNIRH</sequence>
<reference evidence="1" key="1">
    <citation type="submission" date="2019-08" db="EMBL/GenBank/DDBJ databases">
        <authorList>
            <person name="Kucharzyk K."/>
            <person name="Murdoch R.W."/>
            <person name="Higgins S."/>
            <person name="Loffler F."/>
        </authorList>
    </citation>
    <scope>NUCLEOTIDE SEQUENCE</scope>
</reference>
<gene>
    <name evidence="1" type="ORF">SDC9_188265</name>
</gene>
<evidence type="ECO:0000313" key="1">
    <source>
        <dbReference type="EMBL" id="MPN40726.1"/>
    </source>
</evidence>
<proteinExistence type="predicted"/>
<comment type="caution">
    <text evidence="1">The sequence shown here is derived from an EMBL/GenBank/DDBJ whole genome shotgun (WGS) entry which is preliminary data.</text>
</comment>
<dbReference type="EMBL" id="VSSQ01097321">
    <property type="protein sequence ID" value="MPN40726.1"/>
    <property type="molecule type" value="Genomic_DNA"/>
</dbReference>